<accession>A0AAN1FLV4</accession>
<organism evidence="1 2">
    <name type="scientific">Vibrio mediterranei</name>
    <dbReference type="NCBI Taxonomy" id="689"/>
    <lineage>
        <taxon>Bacteria</taxon>
        <taxon>Pseudomonadati</taxon>
        <taxon>Pseudomonadota</taxon>
        <taxon>Gammaproteobacteria</taxon>
        <taxon>Vibrionales</taxon>
        <taxon>Vibrionaceae</taxon>
        <taxon>Vibrio</taxon>
    </lineage>
</organism>
<dbReference type="AlphaFoldDB" id="A0AAN1FLV4"/>
<dbReference type="Proteomes" id="UP000197092">
    <property type="component" value="Chromosome 2"/>
</dbReference>
<evidence type="ECO:0000313" key="1">
    <source>
        <dbReference type="EMBL" id="ASI93055.1"/>
    </source>
</evidence>
<proteinExistence type="predicted"/>
<gene>
    <name evidence="1" type="ORF">BSZ05_25220</name>
</gene>
<dbReference type="KEGG" id="vsh:BSZ05_25220"/>
<sequence length="67" mass="7865">MGKLFLNKKPKGVPHKLKSEDQKTFIEYYNDVLKFNDAHVLFMDAVHLTLSTMLSYGRICKGWNKLY</sequence>
<dbReference type="EMBL" id="CP018309">
    <property type="protein sequence ID" value="ASI93055.1"/>
    <property type="molecule type" value="Genomic_DNA"/>
</dbReference>
<protein>
    <submittedName>
        <fullName evidence="1">Uncharacterized protein</fullName>
    </submittedName>
</protein>
<reference evidence="2" key="1">
    <citation type="submission" date="2016-12" db="EMBL/GenBank/DDBJ databases">
        <title>Comparative genomic analysis reveals the diversity, evolution, and environmental adaptation strategies of the genus Vibrio.</title>
        <authorList>
            <person name="Lin H."/>
            <person name="Wang X."/>
            <person name="Zhang X.-H."/>
        </authorList>
    </citation>
    <scope>NUCLEOTIDE SEQUENCE [LARGE SCALE GENOMIC DNA]</scope>
    <source>
        <strain evidence="2">QT6D1</strain>
    </source>
</reference>
<evidence type="ECO:0000313" key="2">
    <source>
        <dbReference type="Proteomes" id="UP000197092"/>
    </source>
</evidence>
<name>A0AAN1FLV4_9VIBR</name>